<protein>
    <submittedName>
        <fullName evidence="1">Uncharacterized protein</fullName>
    </submittedName>
</protein>
<keyword evidence="2" id="KW-1185">Reference proteome</keyword>
<name>A0A9W6F4J5_9CHLO</name>
<proteinExistence type="predicted"/>
<gene>
    <name evidence="1" type="primary">PLEST001798</name>
    <name evidence="1" type="ORF">PLESTB_001079300</name>
</gene>
<accession>A0A9W6F4J5</accession>
<sequence length="386" mass="40782">MKTNICDNDVPVHEIRFKLGEQNQLLVVNRKGAVLHASSELANSLKDVGANLGIVRGQQQTTGGGLGMTGQGAGGAGAASGASAAAATGLSQGVPCADHLSAYTLCDFLPSPWKEMHVRHLKVTTTACLPSRNPFTCRKATLPGPTLELRTVAGKPLYMHVAVSTTDVAGELNHVIRMSKSSLESALTERRLRLQLSVEGVVTAVTGGNPTTLFGLESSKVVGRAFWEVLDWSSLVSNGKLPADGRQMFFALVRREVTAPGHSWRMDVLPASKLGPSAGLPELVAIARTATTRPAILQMQVEMRLGNDDPSPDRISVELWPTLNASGLLEVDSVGRVRSVLEERTRPAGLLFGVAGPTLVGMQLADLVTMPQGRGHPAGGGYFCTL</sequence>
<reference evidence="1 2" key="1">
    <citation type="journal article" date="2023" name="Commun. Biol.">
        <title>Reorganization of the ancestral sex-determining regions during the evolution of trioecy in Pleodorina starrii.</title>
        <authorList>
            <person name="Takahashi K."/>
            <person name="Suzuki S."/>
            <person name="Kawai-Toyooka H."/>
            <person name="Yamamoto K."/>
            <person name="Hamaji T."/>
            <person name="Ootsuki R."/>
            <person name="Yamaguchi H."/>
            <person name="Kawachi M."/>
            <person name="Higashiyama T."/>
            <person name="Nozaki H."/>
        </authorList>
    </citation>
    <scope>NUCLEOTIDE SEQUENCE [LARGE SCALE GENOMIC DNA]</scope>
    <source>
        <strain evidence="1 2">NIES-4479</strain>
    </source>
</reference>
<evidence type="ECO:0000313" key="2">
    <source>
        <dbReference type="Proteomes" id="UP001165080"/>
    </source>
</evidence>
<dbReference type="EMBL" id="BRXU01000015">
    <property type="protein sequence ID" value="GLC56202.1"/>
    <property type="molecule type" value="Genomic_DNA"/>
</dbReference>
<dbReference type="AlphaFoldDB" id="A0A9W6F4J5"/>
<dbReference type="Proteomes" id="UP001165080">
    <property type="component" value="Unassembled WGS sequence"/>
</dbReference>
<organism evidence="1 2">
    <name type="scientific">Pleodorina starrii</name>
    <dbReference type="NCBI Taxonomy" id="330485"/>
    <lineage>
        <taxon>Eukaryota</taxon>
        <taxon>Viridiplantae</taxon>
        <taxon>Chlorophyta</taxon>
        <taxon>core chlorophytes</taxon>
        <taxon>Chlorophyceae</taxon>
        <taxon>CS clade</taxon>
        <taxon>Chlamydomonadales</taxon>
        <taxon>Volvocaceae</taxon>
        <taxon>Pleodorina</taxon>
    </lineage>
</organism>
<comment type="caution">
    <text evidence="1">The sequence shown here is derived from an EMBL/GenBank/DDBJ whole genome shotgun (WGS) entry which is preliminary data.</text>
</comment>
<evidence type="ECO:0000313" key="1">
    <source>
        <dbReference type="EMBL" id="GLC56202.1"/>
    </source>
</evidence>